<dbReference type="InterPro" id="IPR000795">
    <property type="entry name" value="T_Tr_GTP-bd_dom"/>
</dbReference>
<proteinExistence type="predicted"/>
<dbReference type="AlphaFoldDB" id="A0AAD8JL28"/>
<name>A0AAD8JL28_9APIA</name>
<evidence type="ECO:0000313" key="3">
    <source>
        <dbReference type="EMBL" id="KAK1405238.1"/>
    </source>
</evidence>
<feature type="region of interest" description="Disordered" evidence="1">
    <location>
        <begin position="180"/>
        <end position="202"/>
    </location>
</feature>
<dbReference type="GO" id="GO:0005525">
    <property type="term" value="F:GTP binding"/>
    <property type="evidence" value="ECO:0007669"/>
    <property type="project" value="InterPro"/>
</dbReference>
<dbReference type="GO" id="GO:1990904">
    <property type="term" value="C:ribonucleoprotein complex"/>
    <property type="evidence" value="ECO:0007669"/>
    <property type="project" value="TreeGrafter"/>
</dbReference>
<evidence type="ECO:0000259" key="2">
    <source>
        <dbReference type="Pfam" id="PF00009"/>
    </source>
</evidence>
<evidence type="ECO:0000256" key="1">
    <source>
        <dbReference type="SAM" id="MobiDB-lite"/>
    </source>
</evidence>
<feature type="compositionally biased region" description="Basic and acidic residues" evidence="1">
    <location>
        <begin position="189"/>
        <end position="202"/>
    </location>
</feature>
<keyword evidence="4" id="KW-1185">Reference proteome</keyword>
<gene>
    <name evidence="3" type="ORF">POM88_004843</name>
</gene>
<dbReference type="Gene3D" id="3.40.50.300">
    <property type="entry name" value="P-loop containing nucleotide triphosphate hydrolases"/>
    <property type="match status" value="1"/>
</dbReference>
<organism evidence="3 4">
    <name type="scientific">Heracleum sosnowskyi</name>
    <dbReference type="NCBI Taxonomy" id="360622"/>
    <lineage>
        <taxon>Eukaryota</taxon>
        <taxon>Viridiplantae</taxon>
        <taxon>Streptophyta</taxon>
        <taxon>Embryophyta</taxon>
        <taxon>Tracheophyta</taxon>
        <taxon>Spermatophyta</taxon>
        <taxon>Magnoliopsida</taxon>
        <taxon>eudicotyledons</taxon>
        <taxon>Gunneridae</taxon>
        <taxon>Pentapetalae</taxon>
        <taxon>asterids</taxon>
        <taxon>campanulids</taxon>
        <taxon>Apiales</taxon>
        <taxon>Apiaceae</taxon>
        <taxon>Apioideae</taxon>
        <taxon>apioid superclade</taxon>
        <taxon>Tordylieae</taxon>
        <taxon>Tordyliinae</taxon>
        <taxon>Heracleum</taxon>
    </lineage>
</organism>
<dbReference type="Gene3D" id="3.30.70.870">
    <property type="entry name" value="Elongation Factor G (Translational Gtpase), domain 3"/>
    <property type="match status" value="1"/>
</dbReference>
<dbReference type="PANTHER" id="PTHR42908">
    <property type="entry name" value="TRANSLATION ELONGATION FACTOR-RELATED"/>
    <property type="match status" value="1"/>
</dbReference>
<sequence>MDPSRLRNVAVIVHVAHGKTTLMDLLLRQCGADIPHERALDSISLERERGITISSKVMTPMPTVELDPPTISMTFGVNDSPLAGKDGTYFESSKYISPLVTLRASNRKSRHPQIDQQHARETTSSKVLEHAVDQFEDAETFDSMLVVLLKKFPRLKSVMEHITTLDAVKFVEWAERKKKNVGLDTQHSASKDDKSENDKRWK</sequence>
<dbReference type="SUPFAM" id="SSF52540">
    <property type="entry name" value="P-loop containing nucleoside triphosphate hydrolases"/>
    <property type="match status" value="1"/>
</dbReference>
<reference evidence="3" key="1">
    <citation type="submission" date="2023-02" db="EMBL/GenBank/DDBJ databases">
        <title>Genome of toxic invasive species Heracleum sosnowskyi carries increased number of genes despite the absence of recent whole-genome duplications.</title>
        <authorList>
            <person name="Schelkunov M."/>
            <person name="Shtratnikova V."/>
            <person name="Makarenko M."/>
            <person name="Klepikova A."/>
            <person name="Omelchenko D."/>
            <person name="Novikova G."/>
            <person name="Obukhova E."/>
            <person name="Bogdanov V."/>
            <person name="Penin A."/>
            <person name="Logacheva M."/>
        </authorList>
    </citation>
    <scope>NUCLEOTIDE SEQUENCE</scope>
    <source>
        <strain evidence="3">Hsosn_3</strain>
        <tissue evidence="3">Leaf</tissue>
    </source>
</reference>
<accession>A0AAD8JL28</accession>
<dbReference type="PROSITE" id="PS00301">
    <property type="entry name" value="G_TR_1"/>
    <property type="match status" value="1"/>
</dbReference>
<evidence type="ECO:0000313" key="4">
    <source>
        <dbReference type="Proteomes" id="UP001237642"/>
    </source>
</evidence>
<dbReference type="InterPro" id="IPR032466">
    <property type="entry name" value="Metal_Hydrolase"/>
</dbReference>
<protein>
    <recommendedName>
        <fullName evidence="2">Tr-type G domain-containing protein</fullName>
    </recommendedName>
</protein>
<comment type="caution">
    <text evidence="3">The sequence shown here is derived from an EMBL/GenBank/DDBJ whole genome shotgun (WGS) entry which is preliminary data.</text>
</comment>
<dbReference type="PANTHER" id="PTHR42908:SF8">
    <property type="entry name" value="TR-TYPE G DOMAIN-CONTAINING PROTEIN"/>
    <property type="match status" value="1"/>
</dbReference>
<dbReference type="InterPro" id="IPR027417">
    <property type="entry name" value="P-loop_NTPase"/>
</dbReference>
<dbReference type="InterPro" id="IPR031157">
    <property type="entry name" value="G_TR_CS"/>
</dbReference>
<dbReference type="GO" id="GO:0003924">
    <property type="term" value="F:GTPase activity"/>
    <property type="evidence" value="ECO:0007669"/>
    <property type="project" value="InterPro"/>
</dbReference>
<feature type="domain" description="Tr-type G" evidence="2">
    <location>
        <begin position="5"/>
        <end position="59"/>
    </location>
</feature>
<dbReference type="GO" id="GO:0005829">
    <property type="term" value="C:cytosol"/>
    <property type="evidence" value="ECO:0007669"/>
    <property type="project" value="TreeGrafter"/>
</dbReference>
<dbReference type="EMBL" id="JAUIZM010000001">
    <property type="protein sequence ID" value="KAK1405238.1"/>
    <property type="molecule type" value="Genomic_DNA"/>
</dbReference>
<dbReference type="Proteomes" id="UP001237642">
    <property type="component" value="Unassembled WGS sequence"/>
</dbReference>
<dbReference type="SUPFAM" id="SSF51556">
    <property type="entry name" value="Metallo-dependent hydrolases"/>
    <property type="match status" value="1"/>
</dbReference>
<dbReference type="Pfam" id="PF00009">
    <property type="entry name" value="GTP_EFTU"/>
    <property type="match status" value="1"/>
</dbReference>
<reference evidence="3" key="2">
    <citation type="submission" date="2023-05" db="EMBL/GenBank/DDBJ databases">
        <authorList>
            <person name="Schelkunov M.I."/>
        </authorList>
    </citation>
    <scope>NUCLEOTIDE SEQUENCE</scope>
    <source>
        <strain evidence="3">Hsosn_3</strain>
        <tissue evidence="3">Leaf</tissue>
    </source>
</reference>